<keyword evidence="4 7" id="KW-0496">Mitochondrion</keyword>
<comment type="catalytic activity">
    <reaction evidence="7">
        <text>Hydrolyzes single-stranded DNA or mismatched double-stranded DNA and polynucleotides, releasing free uracil.</text>
        <dbReference type="EC" id="3.2.2.27"/>
    </reaction>
</comment>
<dbReference type="NCBIfam" id="NF003588">
    <property type="entry name" value="PRK05254.1-1"/>
    <property type="match status" value="1"/>
</dbReference>
<dbReference type="Pfam" id="PF03167">
    <property type="entry name" value="UDG"/>
    <property type="match status" value="1"/>
</dbReference>
<dbReference type="GO" id="GO:0005739">
    <property type="term" value="C:mitochondrion"/>
    <property type="evidence" value="ECO:0007669"/>
    <property type="project" value="UniProtKB-SubCell"/>
</dbReference>
<keyword evidence="2 7" id="KW-0227">DNA damage</keyword>
<feature type="region of interest" description="Disordered" evidence="9">
    <location>
        <begin position="344"/>
        <end position="363"/>
    </location>
</feature>
<name>A0A0B1P4S0_UNCNE</name>
<reference evidence="11 12" key="1">
    <citation type="journal article" date="2014" name="BMC Genomics">
        <title>Adaptive genomic structural variation in the grape powdery mildew pathogen, Erysiphe necator.</title>
        <authorList>
            <person name="Jones L."/>
            <person name="Riaz S."/>
            <person name="Morales-Cruz A."/>
            <person name="Amrine K.C."/>
            <person name="McGuire B."/>
            <person name="Gubler W.D."/>
            <person name="Walker M.A."/>
            <person name="Cantu D."/>
        </authorList>
    </citation>
    <scope>NUCLEOTIDE SEQUENCE [LARGE SCALE GENOMIC DNA]</scope>
    <source>
        <strain evidence="12">c</strain>
    </source>
</reference>
<dbReference type="SMART" id="SM00987">
    <property type="entry name" value="UreE_C"/>
    <property type="match status" value="1"/>
</dbReference>
<keyword evidence="3 7" id="KW-0378">Hydrolase</keyword>
<proteinExistence type="inferred from homology"/>
<gene>
    <name evidence="7" type="primary">UNG1</name>
    <name evidence="11" type="ORF">EV44_g2495</name>
</gene>
<dbReference type="HOGENOM" id="CLU_032162_2_0_1"/>
<sequence length="418" mass="46953">MMSLSIKRKAVTEGVINDNKKPKLNTSITSFFSKPKASQNIVGDQTSSPSSKFDKEAWVNSLTSDQKKLLKLEIETLHESWLKELKDDLLKPSFLGLKQFLQKEKADHKTVFPPESDIYSWSRYTPLPTVKAVILGQDPYHNFSQAHGLSFSVKPPTAPPPSLRNIFIALKNDYPNNFRPPPQNTGQLTPWANQGVLLLNTCLTVRAHEANSHANRGWEAFTQRVIDIVAKRRTSGVVFLAWGTPARKRVDKVDKTRHLVLLSVHPSPLSASRGWFECGHFRKTNEWLAVRYGSGAEIDWNLDKDHAQVINKYEEKNKNVKEKCSTNQKDSTSVQETIISHISEKGSDKAGSENIISDKNTIPDENTTLDENIISDKNWDDNADVISCVNSAKEKEAAEKVMSTNTPEEDETKEISSA</sequence>
<comment type="subcellular location">
    <subcellularLocation>
        <location evidence="7">Mitochondrion</location>
    </subcellularLocation>
    <subcellularLocation>
        <location evidence="7">Nucleus</location>
    </subcellularLocation>
</comment>
<dbReference type="STRING" id="52586.A0A0B1P4S0"/>
<evidence type="ECO:0000256" key="9">
    <source>
        <dbReference type="SAM" id="MobiDB-lite"/>
    </source>
</evidence>
<dbReference type="HAMAP" id="MF_00148">
    <property type="entry name" value="UDG"/>
    <property type="match status" value="1"/>
</dbReference>
<evidence type="ECO:0000256" key="1">
    <source>
        <dbReference type="ARBA" id="ARBA00008184"/>
    </source>
</evidence>
<evidence type="ECO:0000256" key="4">
    <source>
        <dbReference type="ARBA" id="ARBA00023128"/>
    </source>
</evidence>
<keyword evidence="5 7" id="KW-0234">DNA repair</keyword>
<feature type="domain" description="Uracil-DNA glycosylase-like" evidence="10">
    <location>
        <begin position="123"/>
        <end position="288"/>
    </location>
</feature>
<feature type="compositionally biased region" description="Polar residues" evidence="9">
    <location>
        <begin position="354"/>
        <end position="363"/>
    </location>
</feature>
<dbReference type="Gene3D" id="3.40.470.10">
    <property type="entry name" value="Uracil-DNA glycosylase-like domain"/>
    <property type="match status" value="1"/>
</dbReference>
<evidence type="ECO:0000256" key="6">
    <source>
        <dbReference type="ARBA" id="ARBA00023242"/>
    </source>
</evidence>
<dbReference type="Proteomes" id="UP000030854">
    <property type="component" value="Unassembled WGS sequence"/>
</dbReference>
<dbReference type="GO" id="GO:0004844">
    <property type="term" value="F:uracil DNA N-glycosylase activity"/>
    <property type="evidence" value="ECO:0007669"/>
    <property type="project" value="UniProtKB-UniRule"/>
</dbReference>
<organism evidence="11 12">
    <name type="scientific">Uncinula necator</name>
    <name type="common">Grape powdery mildew</name>
    <dbReference type="NCBI Taxonomy" id="52586"/>
    <lineage>
        <taxon>Eukaryota</taxon>
        <taxon>Fungi</taxon>
        <taxon>Dikarya</taxon>
        <taxon>Ascomycota</taxon>
        <taxon>Pezizomycotina</taxon>
        <taxon>Leotiomycetes</taxon>
        <taxon>Erysiphales</taxon>
        <taxon>Erysiphaceae</taxon>
        <taxon>Erysiphe</taxon>
    </lineage>
</organism>
<dbReference type="GO" id="GO:0097510">
    <property type="term" value="P:base-excision repair, AP site formation via deaminated base removal"/>
    <property type="evidence" value="ECO:0007669"/>
    <property type="project" value="TreeGrafter"/>
</dbReference>
<comment type="similarity">
    <text evidence="1 7">Belongs to the uracil-DNA glycosylase (UDG) superfamily. UNG family.</text>
</comment>
<evidence type="ECO:0000256" key="7">
    <source>
        <dbReference type="HAMAP-Rule" id="MF_03166"/>
    </source>
</evidence>
<evidence type="ECO:0000313" key="12">
    <source>
        <dbReference type="Proteomes" id="UP000030854"/>
    </source>
</evidence>
<dbReference type="InterPro" id="IPR002043">
    <property type="entry name" value="UDG_fam1"/>
</dbReference>
<comment type="function">
    <text evidence="7">Excises uracil residues from the DNA which can arise as a result of misincorporation of dUMP residues by DNA polymerase or due to deamination of cytosine.</text>
</comment>
<dbReference type="InterPro" id="IPR018085">
    <property type="entry name" value="Ura-DNA_Glyclase_AS"/>
</dbReference>
<dbReference type="NCBIfam" id="TIGR00628">
    <property type="entry name" value="ung"/>
    <property type="match status" value="1"/>
</dbReference>
<dbReference type="SUPFAM" id="SSF52141">
    <property type="entry name" value="Uracil-DNA glycosylase-like"/>
    <property type="match status" value="1"/>
</dbReference>
<protein>
    <recommendedName>
        <fullName evidence="7">Uracil-DNA glycosylase</fullName>
        <shortName evidence="7">UDG</shortName>
        <ecNumber evidence="7">3.2.2.27</ecNumber>
    </recommendedName>
</protein>
<dbReference type="EC" id="3.2.2.27" evidence="7"/>
<dbReference type="SMART" id="SM00986">
    <property type="entry name" value="UDG"/>
    <property type="match status" value="1"/>
</dbReference>
<dbReference type="InterPro" id="IPR005122">
    <property type="entry name" value="Uracil-DNA_glycosylase-like"/>
</dbReference>
<dbReference type="PROSITE" id="PS00130">
    <property type="entry name" value="U_DNA_GLYCOSYLASE"/>
    <property type="match status" value="1"/>
</dbReference>
<dbReference type="AlphaFoldDB" id="A0A0B1P4S0"/>
<dbReference type="PANTHER" id="PTHR11264">
    <property type="entry name" value="URACIL-DNA GLYCOSYLASE"/>
    <property type="match status" value="1"/>
</dbReference>
<dbReference type="OMA" id="CPLHKVR"/>
<feature type="active site" description="Proton acceptor" evidence="7 8">
    <location>
        <position position="138"/>
    </location>
</feature>
<dbReference type="EMBL" id="JNVN01001538">
    <property type="protein sequence ID" value="KHJ33263.1"/>
    <property type="molecule type" value="Genomic_DNA"/>
</dbReference>
<accession>A0A0B1P4S0</accession>
<feature type="region of interest" description="Disordered" evidence="9">
    <location>
        <begin position="394"/>
        <end position="418"/>
    </location>
</feature>
<dbReference type="CDD" id="cd10027">
    <property type="entry name" value="UDG-F1-like"/>
    <property type="match status" value="1"/>
</dbReference>
<keyword evidence="6 7" id="KW-0539">Nucleus</keyword>
<dbReference type="InterPro" id="IPR036895">
    <property type="entry name" value="Uracil-DNA_glycosylase-like_sf"/>
</dbReference>
<evidence type="ECO:0000256" key="2">
    <source>
        <dbReference type="ARBA" id="ARBA00022763"/>
    </source>
</evidence>
<evidence type="ECO:0000256" key="8">
    <source>
        <dbReference type="PROSITE-ProRule" id="PRU10072"/>
    </source>
</evidence>
<dbReference type="NCBIfam" id="NF003592">
    <property type="entry name" value="PRK05254.1-5"/>
    <property type="match status" value="1"/>
</dbReference>
<evidence type="ECO:0000313" key="11">
    <source>
        <dbReference type="EMBL" id="KHJ33263.1"/>
    </source>
</evidence>
<evidence type="ECO:0000256" key="5">
    <source>
        <dbReference type="ARBA" id="ARBA00023204"/>
    </source>
</evidence>
<keyword evidence="12" id="KW-1185">Reference proteome</keyword>
<comment type="caution">
    <text evidence="11">The sequence shown here is derived from an EMBL/GenBank/DDBJ whole genome shotgun (WGS) entry which is preliminary data.</text>
</comment>
<dbReference type="NCBIfam" id="NF003589">
    <property type="entry name" value="PRK05254.1-2"/>
    <property type="match status" value="1"/>
</dbReference>
<dbReference type="PANTHER" id="PTHR11264:SF0">
    <property type="entry name" value="URACIL-DNA GLYCOSYLASE"/>
    <property type="match status" value="1"/>
</dbReference>
<dbReference type="GO" id="GO:0005634">
    <property type="term" value="C:nucleus"/>
    <property type="evidence" value="ECO:0007669"/>
    <property type="project" value="UniProtKB-SubCell"/>
</dbReference>
<evidence type="ECO:0000256" key="3">
    <source>
        <dbReference type="ARBA" id="ARBA00022801"/>
    </source>
</evidence>
<evidence type="ECO:0000259" key="10">
    <source>
        <dbReference type="SMART" id="SM00986"/>
    </source>
</evidence>
<dbReference type="FunFam" id="3.40.470.10:FF:000007">
    <property type="entry name" value="Uracil-DNA glycosylase"/>
    <property type="match status" value="1"/>
</dbReference>